<proteinExistence type="predicted"/>
<keyword evidence="2" id="KW-1185">Reference proteome</keyword>
<evidence type="ECO:0000313" key="2">
    <source>
        <dbReference type="Proteomes" id="UP001476583"/>
    </source>
</evidence>
<sequence>MDRLFASLSPEELYEHLQSLDDGERTIRVVGNSALLPSLGAVYKLLHTSREVVWDAMRSGRPSLPVAKTLAKAWNTPGVHLGRSATIRLLRAGRDAGLAEALSYFVGLDYLWPRANEWTGLFTSGLFSQDVSKQFWVGFVQEVMHLNAVELHSDLGRLRQWDGYARSPTVFRFGCPAMREALIGRLASVSSDEEAERDPMLDRVHIVDSFAVLIRLLAWCVADLTVDLWEQVEQDGMGNDVPLLELIPVFDEVAQVWSNPMQSAIDRLARMSGWQRDHKATRFLGQLWGREGGLNGVESRIRLLRYWVQLKKGRPDFKSFLGLSRVVAAERLCAEGLDQAGAEQFAWYQAVILRIAETLSLVRVDLSARGYTISEVSDLVSIYAHEFCIARGLLGKPVQACS</sequence>
<dbReference type="Proteomes" id="UP001476583">
    <property type="component" value="Chromosome"/>
</dbReference>
<dbReference type="EMBL" id="CP148074">
    <property type="protein sequence ID" value="WXL23896.1"/>
    <property type="molecule type" value="Genomic_DNA"/>
</dbReference>
<organism evidence="1 2">
    <name type="scientific">Ectopseudomonas mendocina</name>
    <name type="common">Pseudomonas mendocina</name>
    <dbReference type="NCBI Taxonomy" id="300"/>
    <lineage>
        <taxon>Bacteria</taxon>
        <taxon>Pseudomonadati</taxon>
        <taxon>Pseudomonadota</taxon>
        <taxon>Gammaproteobacteria</taxon>
        <taxon>Pseudomonadales</taxon>
        <taxon>Pseudomonadaceae</taxon>
        <taxon>Ectopseudomonas</taxon>
    </lineage>
</organism>
<accession>A0ABZ2RA57</accession>
<reference evidence="1 2" key="1">
    <citation type="submission" date="2024-03" db="EMBL/GenBank/DDBJ databases">
        <title>Complete genome of BD2.</title>
        <authorList>
            <person name="Cao G."/>
        </authorList>
    </citation>
    <scope>NUCLEOTIDE SEQUENCE [LARGE SCALE GENOMIC DNA]</scope>
    <source>
        <strain evidence="1 2">BD2</strain>
    </source>
</reference>
<evidence type="ECO:0000313" key="1">
    <source>
        <dbReference type="EMBL" id="WXL23896.1"/>
    </source>
</evidence>
<protein>
    <submittedName>
        <fullName evidence="1">Uncharacterized protein</fullName>
    </submittedName>
</protein>
<name>A0ABZ2RA57_ECTME</name>
<gene>
    <name evidence="1" type="ORF">WG219_11060</name>
</gene>